<proteinExistence type="predicted"/>
<name>A0A2V3VTU1_9BACI</name>
<dbReference type="AlphaFoldDB" id="A0A2V3VTU1"/>
<evidence type="ECO:0000313" key="4">
    <source>
        <dbReference type="Proteomes" id="UP000247978"/>
    </source>
</evidence>
<dbReference type="EMBL" id="QJJQ01000011">
    <property type="protein sequence ID" value="PXW85307.1"/>
    <property type="molecule type" value="Genomic_DNA"/>
</dbReference>
<organism evidence="3 4">
    <name type="scientific">Pseudogracilibacillus auburnensis</name>
    <dbReference type="NCBI Taxonomy" id="1494959"/>
    <lineage>
        <taxon>Bacteria</taxon>
        <taxon>Bacillati</taxon>
        <taxon>Bacillota</taxon>
        <taxon>Bacilli</taxon>
        <taxon>Bacillales</taxon>
        <taxon>Bacillaceae</taxon>
        <taxon>Pseudogracilibacillus</taxon>
    </lineage>
</organism>
<feature type="domain" description="DHHA1" evidence="2">
    <location>
        <begin position="228"/>
        <end position="310"/>
    </location>
</feature>
<dbReference type="InterPro" id="IPR038763">
    <property type="entry name" value="DHH_sf"/>
</dbReference>
<dbReference type="Pfam" id="PF02272">
    <property type="entry name" value="DHHA1"/>
    <property type="match status" value="1"/>
</dbReference>
<gene>
    <name evidence="3" type="ORF">DFR56_11175</name>
</gene>
<accession>A0A2V3VTU1</accession>
<dbReference type="Gene3D" id="3.10.310.30">
    <property type="match status" value="1"/>
</dbReference>
<dbReference type="InterPro" id="IPR001667">
    <property type="entry name" value="DDH_dom"/>
</dbReference>
<keyword evidence="4" id="KW-1185">Reference proteome</keyword>
<evidence type="ECO:0000259" key="2">
    <source>
        <dbReference type="Pfam" id="PF02272"/>
    </source>
</evidence>
<dbReference type="PANTHER" id="PTHR47618">
    <property type="entry name" value="BIFUNCTIONAL OLIGORIBONUCLEASE AND PAP PHOSPHATASE NRNA"/>
    <property type="match status" value="1"/>
</dbReference>
<dbReference type="OrthoDB" id="9803668at2"/>
<sequence>MVKQTIIQTIKQYETIIIHRHVRPDADALGSQCGLKKMIQLSFPEKKVYAVGEEDPALHFLARMDEVDDTLFSDALIIICDTANTGRISDERYKLADKIIKIDHHPNNDPYGDIMWVDTSASSTSEMIYELFLYGKNQPFKMDEQIARLIYGGIVGDTGRFLFPSTSNKTFQYAAQLIEYPFDRPKLYNGLYSIGQNIARLRGYILENFTMSPSGVSTVKLTKDILNKYEVEPIDTGKLVGALGDIEHIKAWIFFIEEDDIIRVRIRSKGPIINTLAAKYNGGGHPLAAGASVKTWAEAEQFVLDLENICANVS</sequence>
<comment type="caution">
    <text evidence="3">The sequence shown here is derived from an EMBL/GenBank/DDBJ whole genome shotgun (WGS) entry which is preliminary data.</text>
</comment>
<dbReference type="Proteomes" id="UP000247978">
    <property type="component" value="Unassembled WGS sequence"/>
</dbReference>
<dbReference type="InterPro" id="IPR003156">
    <property type="entry name" value="DHHA1_dom"/>
</dbReference>
<dbReference type="PANTHER" id="PTHR47618:SF1">
    <property type="entry name" value="BIFUNCTIONAL OLIGORIBONUCLEASE AND PAP PHOSPHATASE NRNA"/>
    <property type="match status" value="1"/>
</dbReference>
<dbReference type="RefSeq" id="WP_110396224.1">
    <property type="nucleotide sequence ID" value="NZ_JADIJL010000011.1"/>
</dbReference>
<evidence type="ECO:0000313" key="3">
    <source>
        <dbReference type="EMBL" id="PXW85307.1"/>
    </source>
</evidence>
<evidence type="ECO:0000259" key="1">
    <source>
        <dbReference type="Pfam" id="PF01368"/>
    </source>
</evidence>
<dbReference type="InterPro" id="IPR051319">
    <property type="entry name" value="Oligoribo/pAp-PDE_c-di-AMP_PDE"/>
</dbReference>
<dbReference type="GO" id="GO:0003676">
    <property type="term" value="F:nucleic acid binding"/>
    <property type="evidence" value="ECO:0007669"/>
    <property type="project" value="InterPro"/>
</dbReference>
<dbReference type="Gene3D" id="3.90.1640.10">
    <property type="entry name" value="inorganic pyrophosphatase (n-terminal core)"/>
    <property type="match status" value="1"/>
</dbReference>
<feature type="domain" description="DDH" evidence="1">
    <location>
        <begin position="16"/>
        <end position="154"/>
    </location>
</feature>
<reference evidence="3 4" key="1">
    <citation type="submission" date="2018-05" db="EMBL/GenBank/DDBJ databases">
        <title>Genomic Encyclopedia of Type Strains, Phase IV (KMG-IV): sequencing the most valuable type-strain genomes for metagenomic binning, comparative biology and taxonomic classification.</title>
        <authorList>
            <person name="Goeker M."/>
        </authorList>
    </citation>
    <scope>NUCLEOTIDE SEQUENCE [LARGE SCALE GENOMIC DNA]</scope>
    <source>
        <strain evidence="3 4">DSM 28556</strain>
    </source>
</reference>
<protein>
    <submittedName>
        <fullName evidence="3">Phosphoesterase RecJ-like protein</fullName>
    </submittedName>
</protein>
<dbReference type="Pfam" id="PF01368">
    <property type="entry name" value="DHH"/>
    <property type="match status" value="1"/>
</dbReference>
<dbReference type="SUPFAM" id="SSF64182">
    <property type="entry name" value="DHH phosphoesterases"/>
    <property type="match status" value="1"/>
</dbReference>